<accession>A0A0F5LF41</accession>
<dbReference type="RefSeq" id="WP_046141167.1">
    <property type="nucleotide sequence ID" value="NZ_LAJG01000005.1"/>
</dbReference>
<gene>
    <name evidence="1" type="ORF">VW35_00980</name>
</gene>
<dbReference type="Proteomes" id="UP000033514">
    <property type="component" value="Unassembled WGS sequence"/>
</dbReference>
<organism evidence="1 2">
    <name type="scientific">Devosia soli</name>
    <dbReference type="NCBI Taxonomy" id="361041"/>
    <lineage>
        <taxon>Bacteria</taxon>
        <taxon>Pseudomonadati</taxon>
        <taxon>Pseudomonadota</taxon>
        <taxon>Alphaproteobacteria</taxon>
        <taxon>Hyphomicrobiales</taxon>
        <taxon>Devosiaceae</taxon>
        <taxon>Devosia</taxon>
    </lineage>
</organism>
<dbReference type="STRING" id="361041.VW35_00980"/>
<proteinExistence type="predicted"/>
<evidence type="ECO:0000313" key="2">
    <source>
        <dbReference type="Proteomes" id="UP000033514"/>
    </source>
</evidence>
<dbReference type="AlphaFoldDB" id="A0A0F5LF41"/>
<comment type="caution">
    <text evidence="1">The sequence shown here is derived from an EMBL/GenBank/DDBJ whole genome shotgun (WGS) entry which is preliminary data.</text>
</comment>
<keyword evidence="2" id="KW-1185">Reference proteome</keyword>
<evidence type="ECO:0000313" key="1">
    <source>
        <dbReference type="EMBL" id="KKB80814.1"/>
    </source>
</evidence>
<protein>
    <submittedName>
        <fullName evidence="1">Uncharacterized protein</fullName>
    </submittedName>
</protein>
<dbReference type="PATRIC" id="fig|361041.3.peg.3584"/>
<dbReference type="EMBL" id="LAJG01000005">
    <property type="protein sequence ID" value="KKB80814.1"/>
    <property type="molecule type" value="Genomic_DNA"/>
</dbReference>
<sequence>MSDPITAHHKSRISALIEATNTYGWEDDAIANLKARKPAFWSMCGNSNQFDGLLFSAANRHGAIEAAQDEYEGIFSRRNMDVRGEKHLDKLLPLNHAAVMDLMRAYQAVGTFRTPEELYARTERFERSEAMEAAE</sequence>
<name>A0A0F5LF41_9HYPH</name>
<reference evidence="1 2" key="1">
    <citation type="submission" date="2015-03" db="EMBL/GenBank/DDBJ databases">
        <authorList>
            <person name="Hassan Y.I."/>
            <person name="Lepp D."/>
            <person name="Zhou T."/>
        </authorList>
    </citation>
    <scope>NUCLEOTIDE SEQUENCE [LARGE SCALE GENOMIC DNA]</scope>
    <source>
        <strain evidence="1 2">GH2-10</strain>
    </source>
</reference>
<dbReference type="OrthoDB" id="9869627at2"/>